<dbReference type="Proteomes" id="UP000518266">
    <property type="component" value="Unassembled WGS sequence"/>
</dbReference>
<sequence length="72" mass="7834">MVETAPCPLLTSLMQAHCPSIDSFHSVTLWKESMDGQWACISDVSKGQGAVSTITDTQQSEQMTRSSEMILA</sequence>
<dbReference type="EMBL" id="JAAKFY010000002">
    <property type="protein sequence ID" value="KAF3860541.1"/>
    <property type="molecule type" value="Genomic_DNA"/>
</dbReference>
<comment type="caution">
    <text evidence="1">The sequence shown here is derived from an EMBL/GenBank/DDBJ whole genome shotgun (WGS) entry which is preliminary data.</text>
</comment>
<keyword evidence="2" id="KW-1185">Reference proteome</keyword>
<evidence type="ECO:0000313" key="1">
    <source>
        <dbReference type="EMBL" id="KAF3860541.1"/>
    </source>
</evidence>
<protein>
    <submittedName>
        <fullName evidence="1">Uncharacterized protein</fullName>
    </submittedName>
</protein>
<dbReference type="OrthoDB" id="364224at2759"/>
<accession>A0A7J5ZHC9</accession>
<proteinExistence type="predicted"/>
<gene>
    <name evidence="1" type="ORF">F7725_000796</name>
</gene>
<organism evidence="1 2">
    <name type="scientific">Dissostichus mawsoni</name>
    <name type="common">Antarctic cod</name>
    <dbReference type="NCBI Taxonomy" id="36200"/>
    <lineage>
        <taxon>Eukaryota</taxon>
        <taxon>Metazoa</taxon>
        <taxon>Chordata</taxon>
        <taxon>Craniata</taxon>
        <taxon>Vertebrata</taxon>
        <taxon>Euteleostomi</taxon>
        <taxon>Actinopterygii</taxon>
        <taxon>Neopterygii</taxon>
        <taxon>Teleostei</taxon>
        <taxon>Neoteleostei</taxon>
        <taxon>Acanthomorphata</taxon>
        <taxon>Eupercaria</taxon>
        <taxon>Perciformes</taxon>
        <taxon>Notothenioidei</taxon>
        <taxon>Nototheniidae</taxon>
        <taxon>Dissostichus</taxon>
    </lineage>
</organism>
<reference evidence="1 2" key="1">
    <citation type="submission" date="2020-03" db="EMBL/GenBank/DDBJ databases">
        <title>Dissostichus mawsoni Genome sequencing and assembly.</title>
        <authorList>
            <person name="Park H."/>
        </authorList>
    </citation>
    <scope>NUCLEOTIDE SEQUENCE [LARGE SCALE GENOMIC DNA]</scope>
    <source>
        <strain evidence="1">DM0001</strain>
        <tissue evidence="1">Muscle</tissue>
    </source>
</reference>
<evidence type="ECO:0000313" key="2">
    <source>
        <dbReference type="Proteomes" id="UP000518266"/>
    </source>
</evidence>
<name>A0A7J5ZHC9_DISMA</name>
<dbReference type="AlphaFoldDB" id="A0A7J5ZHC9"/>